<dbReference type="EMBL" id="FN655606">
    <property type="protein sequence ID" value="CBY39659.1"/>
    <property type="molecule type" value="Genomic_DNA"/>
</dbReference>
<accession>E4WVK3</accession>
<dbReference type="InParanoid" id="E4WVK3"/>
<dbReference type="Proteomes" id="UP000011014">
    <property type="component" value="Unassembled WGS sequence"/>
</dbReference>
<evidence type="ECO:0000313" key="11">
    <source>
        <dbReference type="EMBL" id="CBY21156.1"/>
    </source>
</evidence>
<dbReference type="GO" id="GO:0005886">
    <property type="term" value="C:plasma membrane"/>
    <property type="evidence" value="ECO:0007669"/>
    <property type="project" value="UniProtKB-SubCell"/>
</dbReference>
<feature type="domain" description="G-protein coupled receptors family 1 profile" evidence="10">
    <location>
        <begin position="1"/>
        <end position="88"/>
    </location>
</feature>
<evidence type="ECO:0000256" key="3">
    <source>
        <dbReference type="ARBA" id="ARBA00022692"/>
    </source>
</evidence>
<dbReference type="SUPFAM" id="SSF81321">
    <property type="entry name" value="Family A G protein-coupled receptor-like"/>
    <property type="match status" value="1"/>
</dbReference>
<evidence type="ECO:0000256" key="4">
    <source>
        <dbReference type="ARBA" id="ARBA00022989"/>
    </source>
</evidence>
<evidence type="ECO:0000256" key="6">
    <source>
        <dbReference type="ARBA" id="ARBA00023136"/>
    </source>
</evidence>
<dbReference type="OrthoDB" id="5977853at2759"/>
<dbReference type="GO" id="GO:0045202">
    <property type="term" value="C:synapse"/>
    <property type="evidence" value="ECO:0007669"/>
    <property type="project" value="GOC"/>
</dbReference>
<evidence type="ECO:0000259" key="10">
    <source>
        <dbReference type="PROSITE" id="PS50262"/>
    </source>
</evidence>
<evidence type="ECO:0000256" key="2">
    <source>
        <dbReference type="ARBA" id="ARBA00022475"/>
    </source>
</evidence>
<keyword evidence="13" id="KW-1185">Reference proteome</keyword>
<dbReference type="AlphaFoldDB" id="E4WVK3"/>
<dbReference type="InterPro" id="IPR000276">
    <property type="entry name" value="GPCR_Rhodpsn"/>
</dbReference>
<dbReference type="Proteomes" id="UP000001307">
    <property type="component" value="Unassembled WGS sequence"/>
</dbReference>
<protein>
    <recommendedName>
        <fullName evidence="10">G-protein coupled receptors family 1 profile domain-containing protein</fullName>
    </recommendedName>
</protein>
<dbReference type="GO" id="GO:0007187">
    <property type="term" value="P:G protein-coupled receptor signaling pathway, coupled to cyclic nucleotide second messenger"/>
    <property type="evidence" value="ECO:0007669"/>
    <property type="project" value="TreeGrafter"/>
</dbReference>
<dbReference type="PRINTS" id="PR00237">
    <property type="entry name" value="GPCRRHODOPSN"/>
</dbReference>
<dbReference type="Gene3D" id="1.20.1070.10">
    <property type="entry name" value="Rhodopsin 7-helix transmembrane proteins"/>
    <property type="match status" value="1"/>
</dbReference>
<dbReference type="GO" id="GO:0030425">
    <property type="term" value="C:dendrite"/>
    <property type="evidence" value="ECO:0007669"/>
    <property type="project" value="TreeGrafter"/>
</dbReference>
<evidence type="ECO:0000256" key="8">
    <source>
        <dbReference type="ARBA" id="ARBA00023224"/>
    </source>
</evidence>
<dbReference type="GO" id="GO:0004993">
    <property type="term" value="F:G protein-coupled serotonin receptor activity"/>
    <property type="evidence" value="ECO:0007669"/>
    <property type="project" value="TreeGrafter"/>
</dbReference>
<keyword evidence="2" id="KW-1003">Cell membrane</keyword>
<proteinExistence type="predicted"/>
<dbReference type="GO" id="GO:0007210">
    <property type="term" value="P:serotonin receptor signaling pathway"/>
    <property type="evidence" value="ECO:0007669"/>
    <property type="project" value="TreeGrafter"/>
</dbReference>
<dbReference type="PANTHER" id="PTHR24247">
    <property type="entry name" value="5-HYDROXYTRYPTAMINE RECEPTOR"/>
    <property type="match status" value="1"/>
</dbReference>
<dbReference type="PROSITE" id="PS50262">
    <property type="entry name" value="G_PROTEIN_RECEP_F1_2"/>
    <property type="match status" value="1"/>
</dbReference>
<comment type="subcellular location">
    <subcellularLocation>
        <location evidence="1">Cell membrane</location>
        <topology evidence="1">Multi-pass membrane protein</topology>
    </subcellularLocation>
</comment>
<name>E4WVK3_OIKDI</name>
<keyword evidence="7" id="KW-0675">Receptor</keyword>
<feature type="transmembrane region" description="Helical" evidence="9">
    <location>
        <begin position="7"/>
        <end position="31"/>
    </location>
</feature>
<keyword evidence="6 9" id="KW-0472">Membrane</keyword>
<dbReference type="Pfam" id="PF00001">
    <property type="entry name" value="7tm_1"/>
    <property type="match status" value="1"/>
</dbReference>
<sequence length="88" mass="9957">MYRPPEVFIFSLSIADFFIGATIMPIGLWRACELDVPVDLCRAWNSLDIVFCTASILSILLISFDRSLACFSPLSHLKYKAQILPRAF</sequence>
<dbReference type="GO" id="GO:0030594">
    <property type="term" value="F:neurotransmitter receptor activity"/>
    <property type="evidence" value="ECO:0007669"/>
    <property type="project" value="TreeGrafter"/>
</dbReference>
<keyword evidence="3 9" id="KW-0812">Transmembrane</keyword>
<evidence type="ECO:0000256" key="1">
    <source>
        <dbReference type="ARBA" id="ARBA00004651"/>
    </source>
</evidence>
<evidence type="ECO:0000256" key="9">
    <source>
        <dbReference type="SAM" id="Phobius"/>
    </source>
</evidence>
<evidence type="ECO:0000313" key="13">
    <source>
        <dbReference type="Proteomes" id="UP000001307"/>
    </source>
</evidence>
<gene>
    <name evidence="11" type="ORF">GSOID_T00008909001</name>
    <name evidence="12" type="ORF">GSOID_T00020237001</name>
</gene>
<evidence type="ECO:0000256" key="5">
    <source>
        <dbReference type="ARBA" id="ARBA00023040"/>
    </source>
</evidence>
<evidence type="ECO:0000313" key="12">
    <source>
        <dbReference type="EMBL" id="CBY39659.1"/>
    </source>
</evidence>
<dbReference type="PANTHER" id="PTHR24247:SF222">
    <property type="entry name" value="5-HYDROXYTRYPTAMINE (SEROTONIN) RECEPTOR 2B, ISOFORM E"/>
    <property type="match status" value="1"/>
</dbReference>
<keyword evidence="4 9" id="KW-1133">Transmembrane helix</keyword>
<dbReference type="GO" id="GO:0007268">
    <property type="term" value="P:chemical synaptic transmission"/>
    <property type="evidence" value="ECO:0007669"/>
    <property type="project" value="TreeGrafter"/>
</dbReference>
<reference evidence="11" key="1">
    <citation type="journal article" date="2010" name="Science">
        <title>Plasticity of animal genome architecture unmasked by rapid evolution of a pelagic tunicate.</title>
        <authorList>
            <person name="Denoeud F."/>
            <person name="Henriet S."/>
            <person name="Mungpakdee S."/>
            <person name="Aury J.M."/>
            <person name="Da Silva C."/>
            <person name="Brinkmann H."/>
            <person name="Mikhaleva J."/>
            <person name="Olsen L.C."/>
            <person name="Jubin C."/>
            <person name="Canestro C."/>
            <person name="Bouquet J.M."/>
            <person name="Danks G."/>
            <person name="Poulain J."/>
            <person name="Campsteijn C."/>
            <person name="Adamski M."/>
            <person name="Cross I."/>
            <person name="Yadetie F."/>
            <person name="Muffato M."/>
            <person name="Louis A."/>
            <person name="Butcher S."/>
            <person name="Tsagkogeorga G."/>
            <person name="Konrad A."/>
            <person name="Singh S."/>
            <person name="Jensen M.F."/>
            <person name="Cong E.H."/>
            <person name="Eikeseth-Otteraa H."/>
            <person name="Noel B."/>
            <person name="Anthouard V."/>
            <person name="Porcel B.M."/>
            <person name="Kachouri-Lafond R."/>
            <person name="Nishino A."/>
            <person name="Ugolini M."/>
            <person name="Chourrout P."/>
            <person name="Nishida H."/>
            <person name="Aasland R."/>
            <person name="Huzurbazar S."/>
            <person name="Westhof E."/>
            <person name="Delsuc F."/>
            <person name="Lehrach H."/>
            <person name="Reinhardt R."/>
            <person name="Weissenbach J."/>
            <person name="Roy S.W."/>
            <person name="Artiguenave F."/>
            <person name="Postlethwait J.H."/>
            <person name="Manak J.R."/>
            <person name="Thompson E.M."/>
            <person name="Jaillon O."/>
            <person name="Du Pasquier L."/>
            <person name="Boudinot P."/>
            <person name="Liberles D.A."/>
            <person name="Volff J.N."/>
            <person name="Philippe H."/>
            <person name="Lenhard B."/>
            <person name="Roest Crollius H."/>
            <person name="Wincker P."/>
            <person name="Chourrout D."/>
        </authorList>
    </citation>
    <scope>NUCLEOTIDE SEQUENCE [LARGE SCALE GENOMIC DNA]</scope>
</reference>
<organism evidence="11">
    <name type="scientific">Oikopleura dioica</name>
    <name type="common">Tunicate</name>
    <dbReference type="NCBI Taxonomy" id="34765"/>
    <lineage>
        <taxon>Eukaryota</taxon>
        <taxon>Metazoa</taxon>
        <taxon>Chordata</taxon>
        <taxon>Tunicata</taxon>
        <taxon>Appendicularia</taxon>
        <taxon>Copelata</taxon>
        <taxon>Oikopleuridae</taxon>
        <taxon>Oikopleura</taxon>
    </lineage>
</organism>
<keyword evidence="8" id="KW-0807">Transducer</keyword>
<keyword evidence="5" id="KW-0297">G-protein coupled receptor</keyword>
<feature type="transmembrane region" description="Helical" evidence="9">
    <location>
        <begin position="43"/>
        <end position="64"/>
    </location>
</feature>
<dbReference type="InterPro" id="IPR017452">
    <property type="entry name" value="GPCR_Rhodpsn_7TM"/>
</dbReference>
<dbReference type="EMBL" id="FN653017">
    <property type="protein sequence ID" value="CBY21156.1"/>
    <property type="molecule type" value="Genomic_DNA"/>
</dbReference>
<evidence type="ECO:0000256" key="7">
    <source>
        <dbReference type="ARBA" id="ARBA00023170"/>
    </source>
</evidence>